<evidence type="ECO:0000256" key="11">
    <source>
        <dbReference type="ARBA" id="ARBA00032707"/>
    </source>
</evidence>
<comment type="function">
    <text evidence="14">Catalyzes the dephosphorylation of undecaprenyl diphosphate (UPP). Confers resistance to bacitracin.</text>
</comment>
<keyword evidence="8 14" id="KW-1133">Transmembrane helix</keyword>
<evidence type="ECO:0000256" key="1">
    <source>
        <dbReference type="ARBA" id="ARBA00004651"/>
    </source>
</evidence>
<comment type="subcellular location">
    <subcellularLocation>
        <location evidence="1 14">Cell membrane</location>
        <topology evidence="1 14">Multi-pass membrane protein</topology>
    </subcellularLocation>
</comment>
<dbReference type="EC" id="3.6.1.27" evidence="3 14"/>
<comment type="caution">
    <text evidence="15">The sequence shown here is derived from an EMBL/GenBank/DDBJ whole genome shotgun (WGS) entry which is preliminary data.</text>
</comment>
<evidence type="ECO:0000313" key="15">
    <source>
        <dbReference type="EMBL" id="RCN59564.1"/>
    </source>
</evidence>
<keyword evidence="16" id="KW-1185">Reference proteome</keyword>
<feature type="transmembrane region" description="Helical" evidence="14">
    <location>
        <begin position="113"/>
        <end position="134"/>
    </location>
</feature>
<evidence type="ECO:0000256" key="6">
    <source>
        <dbReference type="ARBA" id="ARBA00022692"/>
    </source>
</evidence>
<dbReference type="HAMAP" id="MF_01006">
    <property type="entry name" value="Undec_diphosphatase"/>
    <property type="match status" value="1"/>
</dbReference>
<reference evidence="15 16" key="1">
    <citation type="submission" date="2018-02" db="EMBL/GenBank/DDBJ databases">
        <title>Insights into the biology of acidophilic members of the Acidiferrobacteraceae family derived from comparative genomic analyses.</title>
        <authorList>
            <person name="Issotta F."/>
            <person name="Thyssen C."/>
            <person name="Mena C."/>
            <person name="Moya A."/>
            <person name="Bellenberg S."/>
            <person name="Sproer C."/>
            <person name="Covarrubias P.C."/>
            <person name="Sand W."/>
            <person name="Quatrini R."/>
            <person name="Vera M."/>
        </authorList>
    </citation>
    <scope>NUCLEOTIDE SEQUENCE [LARGE SCALE GENOMIC DNA]</scope>
    <source>
        <strain evidence="16">m-1</strain>
    </source>
</reference>
<dbReference type="Pfam" id="PF02673">
    <property type="entry name" value="BacA"/>
    <property type="match status" value="1"/>
</dbReference>
<evidence type="ECO:0000256" key="7">
    <source>
        <dbReference type="ARBA" id="ARBA00022801"/>
    </source>
</evidence>
<dbReference type="OrthoDB" id="9808289at2"/>
<dbReference type="GO" id="GO:0005886">
    <property type="term" value="C:plasma membrane"/>
    <property type="evidence" value="ECO:0007669"/>
    <property type="project" value="UniProtKB-SubCell"/>
</dbReference>
<feature type="transmembrane region" description="Helical" evidence="14">
    <location>
        <begin position="155"/>
        <end position="175"/>
    </location>
</feature>
<evidence type="ECO:0000256" key="9">
    <source>
        <dbReference type="ARBA" id="ARBA00023136"/>
    </source>
</evidence>
<feature type="transmembrane region" description="Helical" evidence="14">
    <location>
        <begin position="187"/>
        <end position="208"/>
    </location>
</feature>
<dbReference type="GO" id="GO:0050380">
    <property type="term" value="F:undecaprenyl-diphosphatase activity"/>
    <property type="evidence" value="ECO:0007669"/>
    <property type="project" value="UniProtKB-UniRule"/>
</dbReference>
<feature type="transmembrane region" description="Helical" evidence="14">
    <location>
        <begin position="45"/>
        <end position="65"/>
    </location>
</feature>
<keyword evidence="14" id="KW-0133">Cell shape</keyword>
<keyword evidence="10 14" id="KW-0046">Antibiotic resistance</keyword>
<feature type="transmembrane region" description="Helical" evidence="14">
    <location>
        <begin position="258"/>
        <end position="274"/>
    </location>
</feature>
<keyword evidence="14" id="KW-0573">Peptidoglycan synthesis</keyword>
<comment type="miscellaneous">
    <text evidence="14">Bacitracin is thought to be involved in the inhibition of peptidoglycan synthesis by sequestering undecaprenyl diphosphate, thereby reducing the pool of lipid carrier available.</text>
</comment>
<keyword evidence="5 14" id="KW-1003">Cell membrane</keyword>
<dbReference type="PANTHER" id="PTHR30622:SF4">
    <property type="entry name" value="UNDECAPRENYL-DIPHOSPHATASE"/>
    <property type="match status" value="1"/>
</dbReference>
<keyword evidence="7 14" id="KW-0378">Hydrolase</keyword>
<dbReference type="EMBL" id="PSYR01000001">
    <property type="protein sequence ID" value="RCN59564.1"/>
    <property type="molecule type" value="Genomic_DNA"/>
</dbReference>
<dbReference type="PANTHER" id="PTHR30622">
    <property type="entry name" value="UNDECAPRENYL-DIPHOSPHATASE"/>
    <property type="match status" value="1"/>
</dbReference>
<dbReference type="Proteomes" id="UP000253250">
    <property type="component" value="Unassembled WGS sequence"/>
</dbReference>
<keyword evidence="9 14" id="KW-0472">Membrane</keyword>
<dbReference type="STRING" id="163359.A9R16_14090"/>
<evidence type="ECO:0000256" key="14">
    <source>
        <dbReference type="HAMAP-Rule" id="MF_01006"/>
    </source>
</evidence>
<evidence type="ECO:0000256" key="2">
    <source>
        <dbReference type="ARBA" id="ARBA00010621"/>
    </source>
</evidence>
<dbReference type="InterPro" id="IPR003824">
    <property type="entry name" value="UppP"/>
</dbReference>
<evidence type="ECO:0000256" key="8">
    <source>
        <dbReference type="ARBA" id="ARBA00022989"/>
    </source>
</evidence>
<dbReference type="AlphaFoldDB" id="A0A1C2G0C5"/>
<evidence type="ECO:0000256" key="13">
    <source>
        <dbReference type="ARBA" id="ARBA00047594"/>
    </source>
</evidence>
<evidence type="ECO:0000256" key="12">
    <source>
        <dbReference type="ARBA" id="ARBA00032932"/>
    </source>
</evidence>
<protein>
    <recommendedName>
        <fullName evidence="4 14">Undecaprenyl-diphosphatase</fullName>
        <ecNumber evidence="3 14">3.6.1.27</ecNumber>
    </recommendedName>
    <alternativeName>
        <fullName evidence="12 14">Bacitracin resistance protein</fullName>
    </alternativeName>
    <alternativeName>
        <fullName evidence="11 14">Undecaprenyl pyrophosphate phosphatase</fullName>
    </alternativeName>
</protein>
<accession>A0A1C2G0C5</accession>
<organism evidence="15 16">
    <name type="scientific">Acidiferrobacter thiooxydans</name>
    <dbReference type="NCBI Taxonomy" id="163359"/>
    <lineage>
        <taxon>Bacteria</taxon>
        <taxon>Pseudomonadati</taxon>
        <taxon>Pseudomonadota</taxon>
        <taxon>Gammaproteobacteria</taxon>
        <taxon>Acidiferrobacterales</taxon>
        <taxon>Acidiferrobacteraceae</taxon>
        <taxon>Acidiferrobacter</taxon>
    </lineage>
</organism>
<dbReference type="GO" id="GO:0046677">
    <property type="term" value="P:response to antibiotic"/>
    <property type="evidence" value="ECO:0007669"/>
    <property type="project" value="UniProtKB-UniRule"/>
</dbReference>
<name>A0A1C2G0C5_9GAMM</name>
<feature type="transmembrane region" description="Helical" evidence="14">
    <location>
        <begin position="7"/>
        <end position="25"/>
    </location>
</feature>
<evidence type="ECO:0000256" key="4">
    <source>
        <dbReference type="ARBA" id="ARBA00021581"/>
    </source>
</evidence>
<dbReference type="GO" id="GO:0071555">
    <property type="term" value="P:cell wall organization"/>
    <property type="evidence" value="ECO:0007669"/>
    <property type="project" value="UniProtKB-KW"/>
</dbReference>
<evidence type="ECO:0000313" key="16">
    <source>
        <dbReference type="Proteomes" id="UP000253250"/>
    </source>
</evidence>
<dbReference type="NCBIfam" id="NF001397">
    <property type="entry name" value="PRK00281.3-4"/>
    <property type="match status" value="1"/>
</dbReference>
<comment type="similarity">
    <text evidence="2 14">Belongs to the UppP family.</text>
</comment>
<evidence type="ECO:0000256" key="5">
    <source>
        <dbReference type="ARBA" id="ARBA00022475"/>
    </source>
</evidence>
<dbReference type="GO" id="GO:0008360">
    <property type="term" value="P:regulation of cell shape"/>
    <property type="evidence" value="ECO:0007669"/>
    <property type="project" value="UniProtKB-KW"/>
</dbReference>
<dbReference type="GO" id="GO:0009252">
    <property type="term" value="P:peptidoglycan biosynthetic process"/>
    <property type="evidence" value="ECO:0007669"/>
    <property type="project" value="UniProtKB-KW"/>
</dbReference>
<feature type="transmembrane region" description="Helical" evidence="14">
    <location>
        <begin position="86"/>
        <end position="107"/>
    </location>
</feature>
<keyword evidence="6 14" id="KW-0812">Transmembrane</keyword>
<sequence>MQLGQMLVLAVVQGVTELFPISSLGHSVLIRTILGWHIAKASPDFLPFLVVLHVGTASALLLYFWRDWRDILVGLWRARGRARNEHARLFWLLVVASIPAGLIGLLFEKKIKLLFANLLVAATFLMVNGVVLLIGDVLKKRRPDHTLEHMNWSKALIIGAAQALALIPGMSRSGVTVVAGLGKGFDYAVAARFSFLMATPIIGAAALLEVPKLFRITGHVDLGGIFLSGALAGVFAYLSTWILMRYFRKQEVQALRPFGYYCLAAGAAALAWYFV</sequence>
<comment type="catalytic activity">
    <reaction evidence="13 14">
        <text>di-trans,octa-cis-undecaprenyl diphosphate + H2O = di-trans,octa-cis-undecaprenyl phosphate + phosphate + H(+)</text>
        <dbReference type="Rhea" id="RHEA:28094"/>
        <dbReference type="ChEBI" id="CHEBI:15377"/>
        <dbReference type="ChEBI" id="CHEBI:15378"/>
        <dbReference type="ChEBI" id="CHEBI:43474"/>
        <dbReference type="ChEBI" id="CHEBI:58405"/>
        <dbReference type="ChEBI" id="CHEBI:60392"/>
        <dbReference type="EC" id="3.6.1.27"/>
    </reaction>
</comment>
<keyword evidence="14" id="KW-0961">Cell wall biogenesis/degradation</keyword>
<proteinExistence type="inferred from homology"/>
<feature type="transmembrane region" description="Helical" evidence="14">
    <location>
        <begin position="220"/>
        <end position="238"/>
    </location>
</feature>
<gene>
    <name evidence="14" type="primary">uppP</name>
    <name evidence="15" type="ORF">C4900_06330</name>
</gene>
<evidence type="ECO:0000256" key="3">
    <source>
        <dbReference type="ARBA" id="ARBA00012374"/>
    </source>
</evidence>
<dbReference type="RefSeq" id="WP_065971228.1">
    <property type="nucleotide sequence ID" value="NZ_CP080624.1"/>
</dbReference>
<evidence type="ECO:0000256" key="10">
    <source>
        <dbReference type="ARBA" id="ARBA00023251"/>
    </source>
</evidence>